<feature type="region of interest" description="Disordered" evidence="1">
    <location>
        <begin position="71"/>
        <end position="95"/>
    </location>
</feature>
<dbReference type="HOGENOM" id="CLU_484044_0_0_1"/>
<dbReference type="AlphaFoldDB" id="Q7S3K0"/>
<sequence>MGMLDSLVALFRVSWTPGGAARTCFILPTIVAFIFKVEGGDTGKQAARRGRLQEDCRRWGRPTGRVAARPLKKAQRRNRLQPQTTASPYRRPQQAVPQAIALPTIEEPRKAYRSTTSQTNRSQGHGQYAGIIPSSPVNYQNDANNRYVVNQSGMNQFGTNQSHHDPNANFAGATQWGSNSSYNPVNHHNDGNNQYDIDQYDINQFGMNQPYYGPNATYAANPQSGGNSSNGPMDHLNDTSNQYSVNTHFAANPQAESGSNSLYNPVSHQNDANNQNGGNQFGMNQPNYSPNATHAASPQTTSNSSYSPMNHLNDAPNQYNVNTNFAATPQSAAAQAVNNQIMNTQISDNQQIQNNYFHPPLEANDVFGGSNPNGILDTNNGLHGQVHGHDVQPPNSAVYGQGFVDITNADNVGAYMPPNAPLPLAGHNSYHQHSLAGEDHTAPHLQHSWPVPPARPPRFPIAPAGPRACKGRRQNGIHRPCARADGGLCEACFVDKRNNANLRKNGQGKGRKGKKGGGSGDDIPRGGPGGGPPKGNGGGGGSGPAPGAGAVGVVLSGIDQMAY</sequence>
<evidence type="ECO:0000313" key="3">
    <source>
        <dbReference type="Proteomes" id="UP000001805"/>
    </source>
</evidence>
<accession>Q7S3K0</accession>
<gene>
    <name evidence="2" type="ORF">NCU08243</name>
</gene>
<protein>
    <submittedName>
        <fullName evidence="2">Uncharacterized protein</fullName>
    </submittedName>
</protein>
<evidence type="ECO:0000256" key="1">
    <source>
        <dbReference type="SAM" id="MobiDB-lite"/>
    </source>
</evidence>
<feature type="compositionally biased region" description="Polar residues" evidence="1">
    <location>
        <begin position="238"/>
        <end position="268"/>
    </location>
</feature>
<feature type="compositionally biased region" description="Polar residues" evidence="1">
    <location>
        <begin position="218"/>
        <end position="231"/>
    </location>
</feature>
<feature type="region of interest" description="Disordered" evidence="1">
    <location>
        <begin position="174"/>
        <end position="195"/>
    </location>
</feature>
<feature type="compositionally biased region" description="Low complexity" evidence="1">
    <location>
        <begin position="269"/>
        <end position="287"/>
    </location>
</feature>
<dbReference type="GeneID" id="3875496"/>
<keyword evidence="3" id="KW-1185">Reference proteome</keyword>
<dbReference type="PaxDb" id="5141-EFNCRP00000004628"/>
<name>Q7S3K0_NEUCR</name>
<feature type="compositionally biased region" description="Polar residues" evidence="1">
    <location>
        <begin position="175"/>
        <end position="195"/>
    </location>
</feature>
<feature type="region of interest" description="Disordered" evidence="1">
    <location>
        <begin position="501"/>
        <end position="551"/>
    </location>
</feature>
<dbReference type="KEGG" id="ncr:NCU08243"/>
<dbReference type="VEuPathDB" id="FungiDB:NCU08243"/>
<dbReference type="EMBL" id="CM002238">
    <property type="protein sequence ID" value="EAA30097.1"/>
    <property type="molecule type" value="Genomic_DNA"/>
</dbReference>
<dbReference type="InParanoid" id="Q7S3K0"/>
<dbReference type="RefSeq" id="XP_959333.1">
    <property type="nucleotide sequence ID" value="XM_954240.1"/>
</dbReference>
<reference evidence="2 3" key="1">
    <citation type="journal article" date="2003" name="Nature">
        <title>The genome sequence of the filamentous fungus Neurospora crassa.</title>
        <authorList>
            <person name="Galagan J.E."/>
            <person name="Calvo S.E."/>
            <person name="Borkovich K.A."/>
            <person name="Selker E.U."/>
            <person name="Read N.D."/>
            <person name="Jaffe D."/>
            <person name="FitzHugh W."/>
            <person name="Ma L.J."/>
            <person name="Smirnov S."/>
            <person name="Purcell S."/>
            <person name="Rehman B."/>
            <person name="Elkins T."/>
            <person name="Engels R."/>
            <person name="Wang S."/>
            <person name="Nielsen C.B."/>
            <person name="Butler J."/>
            <person name="Endrizzi M."/>
            <person name="Qui D."/>
            <person name="Ianakiev P."/>
            <person name="Bell-Pedersen D."/>
            <person name="Nelson M.A."/>
            <person name="Werner-Washburne M."/>
            <person name="Selitrennikoff C.P."/>
            <person name="Kinsey J.A."/>
            <person name="Braun E.L."/>
            <person name="Zelter A."/>
            <person name="Schulte U."/>
            <person name="Kothe G.O."/>
            <person name="Jedd G."/>
            <person name="Mewes W."/>
            <person name="Staben C."/>
            <person name="Marcotte E."/>
            <person name="Greenberg D."/>
            <person name="Roy A."/>
            <person name="Foley K."/>
            <person name="Naylor J."/>
            <person name="Stange-Thomann N."/>
            <person name="Barrett R."/>
            <person name="Gnerre S."/>
            <person name="Kamal M."/>
            <person name="Kamvysselis M."/>
            <person name="Mauceli E."/>
            <person name="Bielke C."/>
            <person name="Rudd S."/>
            <person name="Frishman D."/>
            <person name="Krystofova S."/>
            <person name="Rasmussen C."/>
            <person name="Metzenberg R.L."/>
            <person name="Perkins D.D."/>
            <person name="Kroken S."/>
            <person name="Cogoni C."/>
            <person name="Macino G."/>
            <person name="Catcheside D."/>
            <person name="Li W."/>
            <person name="Pratt R.J."/>
            <person name="Osmani S.A."/>
            <person name="DeSouza C.P."/>
            <person name="Glass L."/>
            <person name="Orbach M.J."/>
            <person name="Berglund J.A."/>
            <person name="Voelker R."/>
            <person name="Yarden O."/>
            <person name="Plamann M."/>
            <person name="Seiler S."/>
            <person name="Dunlap J."/>
            <person name="Radford A."/>
            <person name="Aramayo R."/>
            <person name="Natvig D.O."/>
            <person name="Alex L.A."/>
            <person name="Mannhaupt G."/>
            <person name="Ebbole D.J."/>
            <person name="Freitag M."/>
            <person name="Paulsen I."/>
            <person name="Sachs M.S."/>
            <person name="Lander E.S."/>
            <person name="Nusbaum C."/>
            <person name="Birren B."/>
        </authorList>
    </citation>
    <scope>NUCLEOTIDE SEQUENCE [LARGE SCALE GENOMIC DNA]</scope>
    <source>
        <strain evidence="3">ATCC 24698 / 74-OR23-1A / CBS 708.71 / DSM 1257 / FGSC 987</strain>
    </source>
</reference>
<feature type="compositionally biased region" description="Gly residues" evidence="1">
    <location>
        <begin position="516"/>
        <end position="550"/>
    </location>
</feature>
<evidence type="ECO:0000313" key="2">
    <source>
        <dbReference type="EMBL" id="EAA30097.1"/>
    </source>
</evidence>
<feature type="region of interest" description="Disordered" evidence="1">
    <location>
        <begin position="213"/>
        <end position="320"/>
    </location>
</feature>
<feature type="compositionally biased region" description="Polar residues" evidence="1">
    <location>
        <begin position="288"/>
        <end position="320"/>
    </location>
</feature>
<proteinExistence type="predicted"/>
<organism evidence="2 3">
    <name type="scientific">Neurospora crassa (strain ATCC 24698 / 74-OR23-1A / CBS 708.71 / DSM 1257 / FGSC 987)</name>
    <dbReference type="NCBI Taxonomy" id="367110"/>
    <lineage>
        <taxon>Eukaryota</taxon>
        <taxon>Fungi</taxon>
        <taxon>Dikarya</taxon>
        <taxon>Ascomycota</taxon>
        <taxon>Pezizomycotina</taxon>
        <taxon>Sordariomycetes</taxon>
        <taxon>Sordariomycetidae</taxon>
        <taxon>Sordariales</taxon>
        <taxon>Sordariaceae</taxon>
        <taxon>Neurospora</taxon>
    </lineage>
</organism>
<dbReference type="Proteomes" id="UP000001805">
    <property type="component" value="Chromosome 3, Linkage Group III"/>
</dbReference>